<sequence length="60" mass="6869">MFEGGILKVSQESKSRHESAAESISFIHHHGAPGMAFMMKKKKYKFNVEIQLEELIEVAY</sequence>
<keyword evidence="2" id="KW-1185">Reference proteome</keyword>
<proteinExistence type="predicted"/>
<accession>T1GT32</accession>
<evidence type="ECO:0000313" key="2">
    <source>
        <dbReference type="Proteomes" id="UP000015102"/>
    </source>
</evidence>
<reference evidence="1" key="2">
    <citation type="submission" date="2015-06" db="UniProtKB">
        <authorList>
            <consortium name="EnsemblMetazoa"/>
        </authorList>
    </citation>
    <scope>IDENTIFICATION</scope>
</reference>
<dbReference type="EMBL" id="CAQQ02395032">
    <property type="status" value="NOT_ANNOTATED_CDS"/>
    <property type="molecule type" value="Genomic_DNA"/>
</dbReference>
<dbReference type="HOGENOM" id="CLU_2944323_0_0_1"/>
<dbReference type="Proteomes" id="UP000015102">
    <property type="component" value="Unassembled WGS sequence"/>
</dbReference>
<name>T1GT32_MEGSC</name>
<evidence type="ECO:0000313" key="1">
    <source>
        <dbReference type="EnsemblMetazoa" id="MESCA006852-PA"/>
    </source>
</evidence>
<dbReference type="EnsemblMetazoa" id="MESCA006852-RA">
    <property type="protein sequence ID" value="MESCA006852-PA"/>
    <property type="gene ID" value="MESCA006852"/>
</dbReference>
<dbReference type="STRING" id="36166.T1GT32"/>
<protein>
    <submittedName>
        <fullName evidence="1">Uncharacterized protein</fullName>
    </submittedName>
</protein>
<organism evidence="1 2">
    <name type="scientific">Megaselia scalaris</name>
    <name type="common">Humpbacked fly</name>
    <name type="synonym">Phora scalaris</name>
    <dbReference type="NCBI Taxonomy" id="36166"/>
    <lineage>
        <taxon>Eukaryota</taxon>
        <taxon>Metazoa</taxon>
        <taxon>Ecdysozoa</taxon>
        <taxon>Arthropoda</taxon>
        <taxon>Hexapoda</taxon>
        <taxon>Insecta</taxon>
        <taxon>Pterygota</taxon>
        <taxon>Neoptera</taxon>
        <taxon>Endopterygota</taxon>
        <taxon>Diptera</taxon>
        <taxon>Brachycera</taxon>
        <taxon>Muscomorpha</taxon>
        <taxon>Platypezoidea</taxon>
        <taxon>Phoridae</taxon>
        <taxon>Megaseliini</taxon>
        <taxon>Megaselia</taxon>
    </lineage>
</organism>
<dbReference type="AlphaFoldDB" id="T1GT32"/>
<reference evidence="2" key="1">
    <citation type="submission" date="2013-02" db="EMBL/GenBank/DDBJ databases">
        <authorList>
            <person name="Hughes D."/>
        </authorList>
    </citation>
    <scope>NUCLEOTIDE SEQUENCE</scope>
    <source>
        <strain>Durham</strain>
        <strain evidence="2">NC isolate 2 -- Noor lab</strain>
    </source>
</reference>